<reference evidence="3" key="2">
    <citation type="submission" date="2019-10" db="EMBL/GenBank/DDBJ databases">
        <title>A de novo genome assembly of a pear dwarfing rootstock.</title>
        <authorList>
            <person name="Wang F."/>
            <person name="Wang J."/>
            <person name="Li S."/>
            <person name="Zhang Y."/>
            <person name="Fang M."/>
            <person name="Ma L."/>
            <person name="Zhao Y."/>
            <person name="Jiang S."/>
        </authorList>
    </citation>
    <scope>NUCLEOTIDE SEQUENCE [LARGE SCALE GENOMIC DNA]</scope>
</reference>
<name>A0A5N5IAM8_9ROSA</name>
<proteinExistence type="predicted"/>
<reference evidence="2 3" key="3">
    <citation type="submission" date="2019-11" db="EMBL/GenBank/DDBJ databases">
        <title>A de novo genome assembly of a pear dwarfing rootstock.</title>
        <authorList>
            <person name="Wang F."/>
            <person name="Wang J."/>
            <person name="Li S."/>
            <person name="Zhang Y."/>
            <person name="Fang M."/>
            <person name="Ma L."/>
            <person name="Zhao Y."/>
            <person name="Jiang S."/>
        </authorList>
    </citation>
    <scope>NUCLEOTIDE SEQUENCE [LARGE SCALE GENOMIC DNA]</scope>
    <source>
        <strain evidence="2">S2</strain>
        <tissue evidence="2">Leaf</tissue>
    </source>
</reference>
<gene>
    <name evidence="2" type="ORF">D8674_026851</name>
</gene>
<protein>
    <submittedName>
        <fullName evidence="2">Uncharacterized protein</fullName>
    </submittedName>
</protein>
<feature type="region of interest" description="Disordered" evidence="1">
    <location>
        <begin position="1"/>
        <end position="35"/>
    </location>
</feature>
<comment type="caution">
    <text evidence="2">The sequence shown here is derived from an EMBL/GenBank/DDBJ whole genome shotgun (WGS) entry which is preliminary data.</text>
</comment>
<reference evidence="2 3" key="1">
    <citation type="submission" date="2019-09" db="EMBL/GenBank/DDBJ databases">
        <authorList>
            <person name="Ou C."/>
        </authorList>
    </citation>
    <scope>NUCLEOTIDE SEQUENCE [LARGE SCALE GENOMIC DNA]</scope>
    <source>
        <strain evidence="2">S2</strain>
        <tissue evidence="2">Leaf</tissue>
    </source>
</reference>
<feature type="compositionally biased region" description="Basic and acidic residues" evidence="1">
    <location>
        <begin position="14"/>
        <end position="31"/>
    </location>
</feature>
<dbReference type="Proteomes" id="UP000327157">
    <property type="component" value="Chromosome 5"/>
</dbReference>
<evidence type="ECO:0000256" key="1">
    <source>
        <dbReference type="SAM" id="MobiDB-lite"/>
    </source>
</evidence>
<keyword evidence="3" id="KW-1185">Reference proteome</keyword>
<dbReference type="AlphaFoldDB" id="A0A5N5IAM8"/>
<organism evidence="2 3">
    <name type="scientific">Pyrus ussuriensis x Pyrus communis</name>
    <dbReference type="NCBI Taxonomy" id="2448454"/>
    <lineage>
        <taxon>Eukaryota</taxon>
        <taxon>Viridiplantae</taxon>
        <taxon>Streptophyta</taxon>
        <taxon>Embryophyta</taxon>
        <taxon>Tracheophyta</taxon>
        <taxon>Spermatophyta</taxon>
        <taxon>Magnoliopsida</taxon>
        <taxon>eudicotyledons</taxon>
        <taxon>Gunneridae</taxon>
        <taxon>Pentapetalae</taxon>
        <taxon>rosids</taxon>
        <taxon>fabids</taxon>
        <taxon>Rosales</taxon>
        <taxon>Rosaceae</taxon>
        <taxon>Amygdaloideae</taxon>
        <taxon>Maleae</taxon>
        <taxon>Pyrus</taxon>
    </lineage>
</organism>
<evidence type="ECO:0000313" key="3">
    <source>
        <dbReference type="Proteomes" id="UP000327157"/>
    </source>
</evidence>
<evidence type="ECO:0000313" key="2">
    <source>
        <dbReference type="EMBL" id="KAB2636317.1"/>
    </source>
</evidence>
<dbReference type="EMBL" id="SMOL01000004">
    <property type="protein sequence ID" value="KAB2636317.1"/>
    <property type="molecule type" value="Genomic_DNA"/>
</dbReference>
<sequence length="72" mass="8086">MRKIGIVKPHGAWGRHEEAVDQHERTGDPHPPRGMTLCERRGATWREVIGGSGKVTLEGNEGAKRREIMDED</sequence>
<accession>A0A5N5IAM8</accession>